<gene>
    <name evidence="2" type="ORF">SAMN05216337_105221</name>
</gene>
<protein>
    <submittedName>
        <fullName evidence="2">Uncharacterized protein</fullName>
    </submittedName>
</protein>
<evidence type="ECO:0000313" key="2">
    <source>
        <dbReference type="EMBL" id="SDF34906.1"/>
    </source>
</evidence>
<dbReference type="EMBL" id="FMZW01000052">
    <property type="protein sequence ID" value="SDF34906.1"/>
    <property type="molecule type" value="Genomic_DNA"/>
</dbReference>
<dbReference type="Proteomes" id="UP000199245">
    <property type="component" value="Unassembled WGS sequence"/>
</dbReference>
<evidence type="ECO:0000256" key="1">
    <source>
        <dbReference type="SAM" id="Phobius"/>
    </source>
</evidence>
<keyword evidence="1" id="KW-0812">Transmembrane</keyword>
<sequence>MQSNLLSQLACRCRRASAVVFGPMTGDDWLFLASIICFHSLLVALVWVVFAS</sequence>
<feature type="transmembrane region" description="Helical" evidence="1">
    <location>
        <begin position="29"/>
        <end position="50"/>
    </location>
</feature>
<reference evidence="2 3" key="1">
    <citation type="submission" date="2016-10" db="EMBL/GenBank/DDBJ databases">
        <authorList>
            <person name="de Groot N.N."/>
        </authorList>
    </citation>
    <scope>NUCLEOTIDE SEQUENCE [LARGE SCALE GENOMIC DNA]</scope>
    <source>
        <strain evidence="2 3">R5</strain>
    </source>
</reference>
<accession>A0A1G7KCR5</accession>
<proteinExistence type="predicted"/>
<keyword evidence="1" id="KW-1133">Transmembrane helix</keyword>
<organism evidence="2 3">
    <name type="scientific">Bradyrhizobium brasilense</name>
    <dbReference type="NCBI Taxonomy" id="1419277"/>
    <lineage>
        <taxon>Bacteria</taxon>
        <taxon>Pseudomonadati</taxon>
        <taxon>Pseudomonadota</taxon>
        <taxon>Alphaproteobacteria</taxon>
        <taxon>Hyphomicrobiales</taxon>
        <taxon>Nitrobacteraceae</taxon>
        <taxon>Bradyrhizobium</taxon>
    </lineage>
</organism>
<name>A0A1G7KCR5_9BRAD</name>
<keyword evidence="1" id="KW-0472">Membrane</keyword>
<dbReference type="AlphaFoldDB" id="A0A1G7KCR5"/>
<evidence type="ECO:0000313" key="3">
    <source>
        <dbReference type="Proteomes" id="UP000199245"/>
    </source>
</evidence>